<evidence type="ECO:0000313" key="2">
    <source>
        <dbReference type="EMBL" id="PKG25270.1"/>
    </source>
</evidence>
<protein>
    <recommendedName>
        <fullName evidence="1">Xylose isomerase-like TIM barrel domain-containing protein</fullName>
    </recommendedName>
</protein>
<reference evidence="2 3" key="1">
    <citation type="journal article" date="2003" name="Int. J. Syst. Evol. Microbiol.">
        <title>Bacillus nealsonii sp. nov., isolated from a spacecraft-assembly facility, whose spores are gamma-radiation resistant.</title>
        <authorList>
            <person name="Venkateswaran K."/>
            <person name="Kempf M."/>
            <person name="Chen F."/>
            <person name="Satomi M."/>
            <person name="Nicholson W."/>
            <person name="Kern R."/>
        </authorList>
    </citation>
    <scope>NUCLEOTIDE SEQUENCE [LARGE SCALE GENOMIC DNA]</scope>
    <source>
        <strain evidence="2 3">FO-92</strain>
    </source>
</reference>
<dbReference type="InterPro" id="IPR050312">
    <property type="entry name" value="IolE/XylAMocC-like"/>
</dbReference>
<dbReference type="PANTHER" id="PTHR12110">
    <property type="entry name" value="HYDROXYPYRUVATE ISOMERASE"/>
    <property type="match status" value="1"/>
</dbReference>
<dbReference type="PANTHER" id="PTHR12110:SF41">
    <property type="entry name" value="INOSOSE DEHYDRATASE"/>
    <property type="match status" value="1"/>
</dbReference>
<dbReference type="InterPro" id="IPR036237">
    <property type="entry name" value="Xyl_isomerase-like_sf"/>
</dbReference>
<dbReference type="AlphaFoldDB" id="A0A2N0Z6Z2"/>
<evidence type="ECO:0000259" key="1">
    <source>
        <dbReference type="Pfam" id="PF01261"/>
    </source>
</evidence>
<sequence length="294" mass="33942">MSIRVGTAPDSWGIWFPDDPKQVSWQQCLNEMKEAGYKTLELGPWGYFPTDPIKLKEELSKRDLELIATTLMTDIVFINDFQLIYKTLDKILSLQCHFSSAKYLVLIDGMYTDLFTGDRIARKKLNDDEWNQMIANIKKIVDYVKARLDIQVVFHPHAETHVETEEEIERLLKDIDLDLCLDTGHHMYSGGDPITFIQKHKDRIKYLHLKDCNKSIREKIKENDWAFAQGVQSGVMCDPESGDVDFVQLTKTLERIQYAGEAVVEQDMYPAPADAPFKIAKQTLDYFKKIGLVE</sequence>
<dbReference type="Proteomes" id="UP000233375">
    <property type="component" value="Unassembled WGS sequence"/>
</dbReference>
<proteinExistence type="predicted"/>
<evidence type="ECO:0000313" key="3">
    <source>
        <dbReference type="Proteomes" id="UP000233375"/>
    </source>
</evidence>
<dbReference type="Gene3D" id="3.20.20.150">
    <property type="entry name" value="Divalent-metal-dependent TIM barrel enzymes"/>
    <property type="match status" value="1"/>
</dbReference>
<dbReference type="OrthoDB" id="9798407at2"/>
<gene>
    <name evidence="2" type="ORF">CWS01_01995</name>
</gene>
<feature type="domain" description="Xylose isomerase-like TIM barrel" evidence="1">
    <location>
        <begin position="31"/>
        <end position="289"/>
    </location>
</feature>
<dbReference type="RefSeq" id="WP_101175375.1">
    <property type="nucleotide sequence ID" value="NZ_PISE01000004.1"/>
</dbReference>
<organism evidence="2 3">
    <name type="scientific">Niallia nealsonii</name>
    <dbReference type="NCBI Taxonomy" id="115979"/>
    <lineage>
        <taxon>Bacteria</taxon>
        <taxon>Bacillati</taxon>
        <taxon>Bacillota</taxon>
        <taxon>Bacilli</taxon>
        <taxon>Bacillales</taxon>
        <taxon>Bacillaceae</taxon>
        <taxon>Niallia</taxon>
    </lineage>
</organism>
<dbReference type="EMBL" id="PISE01000004">
    <property type="protein sequence ID" value="PKG25270.1"/>
    <property type="molecule type" value="Genomic_DNA"/>
</dbReference>
<accession>A0A2N0Z6Z2</accession>
<dbReference type="SUPFAM" id="SSF51658">
    <property type="entry name" value="Xylose isomerase-like"/>
    <property type="match status" value="1"/>
</dbReference>
<name>A0A2N0Z6Z2_9BACI</name>
<dbReference type="Pfam" id="PF01261">
    <property type="entry name" value="AP_endonuc_2"/>
    <property type="match status" value="1"/>
</dbReference>
<comment type="caution">
    <text evidence="2">The sequence shown here is derived from an EMBL/GenBank/DDBJ whole genome shotgun (WGS) entry which is preliminary data.</text>
</comment>
<dbReference type="InterPro" id="IPR013022">
    <property type="entry name" value="Xyl_isomerase-like_TIM-brl"/>
</dbReference>
<keyword evidence="3" id="KW-1185">Reference proteome</keyword>